<dbReference type="AlphaFoldDB" id="A0A3P8XXX5"/>
<name>A0A3P8XXX5_ESOLU</name>
<proteinExistence type="predicted"/>
<organism evidence="1 2">
    <name type="scientific">Esox lucius</name>
    <name type="common">Northern pike</name>
    <dbReference type="NCBI Taxonomy" id="8010"/>
    <lineage>
        <taxon>Eukaryota</taxon>
        <taxon>Metazoa</taxon>
        <taxon>Chordata</taxon>
        <taxon>Craniata</taxon>
        <taxon>Vertebrata</taxon>
        <taxon>Euteleostomi</taxon>
        <taxon>Actinopterygii</taxon>
        <taxon>Neopterygii</taxon>
        <taxon>Teleostei</taxon>
        <taxon>Protacanthopterygii</taxon>
        <taxon>Esociformes</taxon>
        <taxon>Esocidae</taxon>
        <taxon>Esox</taxon>
    </lineage>
</organism>
<dbReference type="PANTHER" id="PTHR38706">
    <property type="entry name" value="SI:CH211-198C19.1-RELATED"/>
    <property type="match status" value="1"/>
</dbReference>
<sequence>METLNEMDDLCTSGFGTPQPRHGLQLLHWFANEYVKIVTNGEVEIERNPNKKAFGCQQFTDNTDTKYRLLPNRLLPFYMLGNLDAPGAEDLPDYVSKNHTEKNNVSNKDRIIFSLQPDKVLDRIYVTQHDHRSGAFDPQRTFRISKGLIKTISRLDLDELLEKTGYSLPRPSPMDTLNEMRHLTSSEFGRPWPRHGLHLLHWFSNDYVTIYDDGDIMTERNLNKKAFGFHPFHDNDQLLPDRGFPFYEVGNLGAPKADELLGYIRENYTGKNDDSNIDRIIISLQPDKVLDRIYVTQHDH</sequence>
<keyword evidence="2" id="KW-1185">Reference proteome</keyword>
<reference evidence="1" key="4">
    <citation type="submission" date="2025-09" db="UniProtKB">
        <authorList>
            <consortium name="Ensembl"/>
        </authorList>
    </citation>
    <scope>IDENTIFICATION</scope>
</reference>
<dbReference type="Bgee" id="ENSELUG00000009839">
    <property type="expression patterns" value="Expressed in stomach and 14 other cell types or tissues"/>
</dbReference>
<reference evidence="1" key="2">
    <citation type="submission" date="2020-02" db="EMBL/GenBank/DDBJ databases">
        <title>Esox lucius (northern pike) genome, fEsoLuc1, primary haplotype.</title>
        <authorList>
            <person name="Myers G."/>
            <person name="Karagic N."/>
            <person name="Meyer A."/>
            <person name="Pippel M."/>
            <person name="Reichard M."/>
            <person name="Winkler S."/>
            <person name="Tracey A."/>
            <person name="Sims Y."/>
            <person name="Howe K."/>
            <person name="Rhie A."/>
            <person name="Formenti G."/>
            <person name="Durbin R."/>
            <person name="Fedrigo O."/>
            <person name="Jarvis E.D."/>
        </authorList>
    </citation>
    <scope>NUCLEOTIDE SEQUENCE [LARGE SCALE GENOMIC DNA]</scope>
</reference>
<dbReference type="OMA" id="HWFANEY"/>
<reference evidence="1" key="3">
    <citation type="submission" date="2025-08" db="UniProtKB">
        <authorList>
            <consortium name="Ensembl"/>
        </authorList>
    </citation>
    <scope>IDENTIFICATION</scope>
</reference>
<evidence type="ECO:0000313" key="1">
    <source>
        <dbReference type="Ensembl" id="ENSELUP00000009277.2"/>
    </source>
</evidence>
<dbReference type="PANTHER" id="PTHR38706:SF2">
    <property type="match status" value="1"/>
</dbReference>
<dbReference type="Ensembl" id="ENSELUT00000004118.3">
    <property type="protein sequence ID" value="ENSELUP00000009277.2"/>
    <property type="gene ID" value="ENSELUG00000009839.3"/>
</dbReference>
<dbReference type="GeneTree" id="ENSGT00980000199739"/>
<dbReference type="STRING" id="8010.ENSELUP00000009277"/>
<dbReference type="InParanoid" id="A0A3P8XXX5"/>
<evidence type="ECO:0000313" key="2">
    <source>
        <dbReference type="Proteomes" id="UP000265140"/>
    </source>
</evidence>
<reference evidence="2" key="1">
    <citation type="journal article" date="2014" name="PLoS ONE">
        <title>The genome and linkage map of the northern pike (Esox lucius): conserved synteny revealed between the salmonid sister group and the Neoteleostei.</title>
        <authorList>
            <person name="Rondeau E.B."/>
            <person name="Minkley D.R."/>
            <person name="Leong J.S."/>
            <person name="Messmer A.M."/>
            <person name="Jantzen J.R."/>
            <person name="von Schalburg K.R."/>
            <person name="Lemon C."/>
            <person name="Bird N.H."/>
            <person name="Koop B.F."/>
        </authorList>
    </citation>
    <scope>NUCLEOTIDE SEQUENCE</scope>
</reference>
<dbReference type="Proteomes" id="UP000265140">
    <property type="component" value="Chromosome 24"/>
</dbReference>
<accession>A0A3P8XXX5</accession>
<gene>
    <name evidence="1" type="primary">NT5C3B</name>
</gene>
<protein>
    <submittedName>
        <fullName evidence="1">Uncharacterized protein</fullName>
    </submittedName>
</protein>